<sequence>MYSSCGAFNSENYLQKIIHTFPKFIPLLHTRIPQNLIPIIWNDPVIKQIASMFGNNQEAPIVESSPPKQPEIKTPISARDDDSPRSPIHYPTFI</sequence>
<feature type="non-terminal residue" evidence="2">
    <location>
        <position position="1"/>
    </location>
</feature>
<gene>
    <name evidence="2" type="ORF">GIL414_LOCUS86621</name>
</gene>
<reference evidence="2" key="1">
    <citation type="submission" date="2021-02" db="EMBL/GenBank/DDBJ databases">
        <authorList>
            <person name="Nowell W R."/>
        </authorList>
    </citation>
    <scope>NUCLEOTIDE SEQUENCE</scope>
</reference>
<accession>A0A8S3K5Z7</accession>
<dbReference type="Proteomes" id="UP000681720">
    <property type="component" value="Unassembled WGS sequence"/>
</dbReference>
<proteinExistence type="predicted"/>
<dbReference type="AlphaFoldDB" id="A0A8S3K5Z7"/>
<organism evidence="2 3">
    <name type="scientific">Rotaria magnacalcarata</name>
    <dbReference type="NCBI Taxonomy" id="392030"/>
    <lineage>
        <taxon>Eukaryota</taxon>
        <taxon>Metazoa</taxon>
        <taxon>Spiralia</taxon>
        <taxon>Gnathifera</taxon>
        <taxon>Rotifera</taxon>
        <taxon>Eurotatoria</taxon>
        <taxon>Bdelloidea</taxon>
        <taxon>Philodinida</taxon>
        <taxon>Philodinidae</taxon>
        <taxon>Rotaria</taxon>
    </lineage>
</organism>
<protein>
    <submittedName>
        <fullName evidence="2">Uncharacterized protein</fullName>
    </submittedName>
</protein>
<dbReference type="EMBL" id="CAJOBJ010375844">
    <property type="protein sequence ID" value="CAF5225465.1"/>
    <property type="molecule type" value="Genomic_DNA"/>
</dbReference>
<feature type="region of interest" description="Disordered" evidence="1">
    <location>
        <begin position="58"/>
        <end position="94"/>
    </location>
</feature>
<evidence type="ECO:0000313" key="2">
    <source>
        <dbReference type="EMBL" id="CAF5225465.1"/>
    </source>
</evidence>
<evidence type="ECO:0000256" key="1">
    <source>
        <dbReference type="SAM" id="MobiDB-lite"/>
    </source>
</evidence>
<comment type="caution">
    <text evidence="2">The sequence shown here is derived from an EMBL/GenBank/DDBJ whole genome shotgun (WGS) entry which is preliminary data.</text>
</comment>
<evidence type="ECO:0000313" key="3">
    <source>
        <dbReference type="Proteomes" id="UP000681720"/>
    </source>
</evidence>
<name>A0A8S3K5Z7_9BILA</name>